<comment type="caution">
    <text evidence="1">The sequence shown here is derived from an EMBL/GenBank/DDBJ whole genome shotgun (WGS) entry which is preliminary data.</text>
</comment>
<gene>
    <name evidence="1" type="ORF">Cboi01_000485400</name>
</gene>
<sequence>MALSKKEFSIITLLVIDTIFFFIEIIVGYAVNSLALIADSFHMLNDIISLLVALWAVNVAKNRVADSKYTYGWQRAEILGALINAVFLLALCFTIFIEAIQRFIMPQEISNPKLILFVGTCGLISNIAGLFLFHEHGHSHGGGGGGSELESGDHSHGHSHSHGDDTHQSIESSEHSHSHSDGHSHSEITPLLSQSSKAYNTTTTTTASAPSNLVLHEEGLESSTSVYMDDPSIKNVLPSYVVESIERGNSTLLKKNHSRPLPGSTPGSWLVNHGSHNHVIKKDEDSKKNSKSLNMHGVFLHVLGDALGNVGVMATAIFIWKTDFKWRFYSDPLISLIITCIIFSSALPLCKSSSRILLQGSPTSVDLEDIKDDIIKIPGVVSVHEFHIWNLTEKLLIASLHVDLNTSPENFIEVAQVIKQCLHAYGIHSATIQPEFTQYYAKQNAMLKRYSSSNIFQDDHAHNAHAHNAHNTQNLISNSNSSSLTNIPNTQQQSQESNQHIHNTHDHNHDHDHDEHPSHINNNEVSPTCLVDESVGCSANNCIR</sequence>
<protein>
    <submittedName>
        <fullName evidence="1">Unnamed protein product</fullName>
    </submittedName>
</protein>
<keyword evidence="2" id="KW-1185">Reference proteome</keyword>
<accession>A0ACB5TZ16</accession>
<evidence type="ECO:0000313" key="2">
    <source>
        <dbReference type="Proteomes" id="UP001165101"/>
    </source>
</evidence>
<dbReference type="Proteomes" id="UP001165101">
    <property type="component" value="Unassembled WGS sequence"/>
</dbReference>
<reference evidence="1" key="1">
    <citation type="submission" date="2023-04" db="EMBL/GenBank/DDBJ databases">
        <title>Candida boidinii NBRC 1967.</title>
        <authorList>
            <person name="Ichikawa N."/>
            <person name="Sato H."/>
            <person name="Tonouchi N."/>
        </authorList>
    </citation>
    <scope>NUCLEOTIDE SEQUENCE</scope>
    <source>
        <strain evidence="1">NBRC 1967</strain>
    </source>
</reference>
<name>A0ACB5TZ16_CANBO</name>
<dbReference type="EMBL" id="BSXV01003351">
    <property type="protein sequence ID" value="GME98152.1"/>
    <property type="molecule type" value="Genomic_DNA"/>
</dbReference>
<evidence type="ECO:0000313" key="1">
    <source>
        <dbReference type="EMBL" id="GME98152.1"/>
    </source>
</evidence>
<proteinExistence type="predicted"/>
<organism evidence="1 2">
    <name type="scientific">Candida boidinii</name>
    <name type="common">Yeast</name>
    <dbReference type="NCBI Taxonomy" id="5477"/>
    <lineage>
        <taxon>Eukaryota</taxon>
        <taxon>Fungi</taxon>
        <taxon>Dikarya</taxon>
        <taxon>Ascomycota</taxon>
        <taxon>Saccharomycotina</taxon>
        <taxon>Pichiomycetes</taxon>
        <taxon>Pichiales</taxon>
        <taxon>Pichiaceae</taxon>
        <taxon>Ogataea</taxon>
        <taxon>Ogataea/Candida clade</taxon>
    </lineage>
</organism>